<protein>
    <submittedName>
        <fullName evidence="2">RCG41359</fullName>
    </submittedName>
</protein>
<accession>A6IHX9</accession>
<dbReference type="EMBL" id="CH473961">
    <property type="protein sequence ID" value="EDM01277.1"/>
    <property type="molecule type" value="Genomic_DNA"/>
</dbReference>
<evidence type="ECO:0000313" key="3">
    <source>
        <dbReference type="Proteomes" id="UP000234681"/>
    </source>
</evidence>
<sequence>MNAPALLASLLSASYCLCCTIQALLLKGMVPPTMDWVFLHQLTVKTTPSPK</sequence>
<organism evidence="2 3">
    <name type="scientific">Rattus norvegicus</name>
    <name type="common">Rat</name>
    <dbReference type="NCBI Taxonomy" id="10116"/>
    <lineage>
        <taxon>Eukaryota</taxon>
        <taxon>Metazoa</taxon>
        <taxon>Chordata</taxon>
        <taxon>Craniata</taxon>
        <taxon>Vertebrata</taxon>
        <taxon>Euteleostomi</taxon>
        <taxon>Mammalia</taxon>
        <taxon>Eutheria</taxon>
        <taxon>Euarchontoglires</taxon>
        <taxon>Glires</taxon>
        <taxon>Rodentia</taxon>
        <taxon>Myomorpha</taxon>
        <taxon>Muroidea</taxon>
        <taxon>Muridae</taxon>
        <taxon>Murinae</taxon>
        <taxon>Rattus</taxon>
    </lineage>
</organism>
<dbReference type="Proteomes" id="UP000234681">
    <property type="component" value="Chromosome 2"/>
</dbReference>
<evidence type="ECO:0000256" key="1">
    <source>
        <dbReference type="SAM" id="SignalP"/>
    </source>
</evidence>
<feature type="chain" id="PRO_5039910238" evidence="1">
    <location>
        <begin position="19"/>
        <end position="51"/>
    </location>
</feature>
<evidence type="ECO:0000313" key="2">
    <source>
        <dbReference type="EMBL" id="EDM01277.1"/>
    </source>
</evidence>
<reference evidence="3" key="1">
    <citation type="submission" date="2005-09" db="EMBL/GenBank/DDBJ databases">
        <authorList>
            <person name="Mural R.J."/>
            <person name="Li P.W."/>
            <person name="Adams M.D."/>
            <person name="Amanatides P.G."/>
            <person name="Baden-Tillson H."/>
            <person name="Barnstead M."/>
            <person name="Chin S.H."/>
            <person name="Dew I."/>
            <person name="Evans C.A."/>
            <person name="Ferriera S."/>
            <person name="Flanigan M."/>
            <person name="Fosler C."/>
            <person name="Glodek A."/>
            <person name="Gu Z."/>
            <person name="Holt R.A."/>
            <person name="Jennings D."/>
            <person name="Kraft C.L."/>
            <person name="Lu F."/>
            <person name="Nguyen T."/>
            <person name="Nusskern D.R."/>
            <person name="Pfannkoch C.M."/>
            <person name="Sitter C."/>
            <person name="Sutton G.G."/>
            <person name="Venter J.C."/>
            <person name="Wang Z."/>
            <person name="Woodage T."/>
            <person name="Zheng X.H."/>
            <person name="Zhong F."/>
        </authorList>
    </citation>
    <scope>NUCLEOTIDE SEQUENCE [LARGE SCALE GENOMIC DNA]</scope>
    <source>
        <strain>BN</strain>
        <strain evidence="3">Sprague-Dawley</strain>
    </source>
</reference>
<keyword evidence="1" id="KW-0732">Signal</keyword>
<dbReference type="AlphaFoldDB" id="A6IHX9"/>
<proteinExistence type="predicted"/>
<gene>
    <name evidence="2" type="ORF">rCG_41359</name>
</gene>
<name>A6IHX9_RAT</name>
<feature type="signal peptide" evidence="1">
    <location>
        <begin position="1"/>
        <end position="18"/>
    </location>
</feature>